<keyword evidence="4" id="KW-0808">Transferase</keyword>
<dbReference type="CDD" id="cd02440">
    <property type="entry name" value="AdoMet_MTases"/>
    <property type="match status" value="1"/>
</dbReference>
<keyword evidence="5" id="KW-1185">Reference proteome</keyword>
<sequence>MRQSAFPAASQGDISKAARLAMIAGQIRPNRVSDDQVLAAIEAIPRESFVPKALRGVAYVDEDLEIADGRYLMEPMIFARMIMEAEIRPDDVVLDVGAATGYSTAVLSKLAETVVALEEQDDLLTRAGAKLAELGCDNAVVIKGDLTAGAPEQGPFDVIVLNGAVEYIPEALIGQLADGGRLVCVHVHDGLSRAHVMVKSGDAVGGRDVFDAFTPVLPGFSKAPAFSFSSDEIG</sequence>
<organism evidence="4 5">
    <name type="scientific">Iodidimonas nitroreducens</name>
    <dbReference type="NCBI Taxonomy" id="1236968"/>
    <lineage>
        <taxon>Bacteria</taxon>
        <taxon>Pseudomonadati</taxon>
        <taxon>Pseudomonadota</taxon>
        <taxon>Alphaproteobacteria</taxon>
        <taxon>Iodidimonadales</taxon>
        <taxon>Iodidimonadaceae</taxon>
        <taxon>Iodidimonas</taxon>
    </lineage>
</organism>
<dbReference type="InterPro" id="IPR000682">
    <property type="entry name" value="PCMT"/>
</dbReference>
<evidence type="ECO:0000256" key="1">
    <source>
        <dbReference type="ARBA" id="ARBA00005369"/>
    </source>
</evidence>
<dbReference type="PANTHER" id="PTHR11579">
    <property type="entry name" value="PROTEIN-L-ISOASPARTATE O-METHYLTRANSFERASE"/>
    <property type="match status" value="1"/>
</dbReference>
<dbReference type="PANTHER" id="PTHR11579:SF18">
    <property type="entry name" value="PROTEIN-L-ISOASPARTATE O-METHYLTRANSFERASE"/>
    <property type="match status" value="1"/>
</dbReference>
<dbReference type="GO" id="GO:0032259">
    <property type="term" value="P:methylation"/>
    <property type="evidence" value="ECO:0007669"/>
    <property type="project" value="UniProtKB-KW"/>
</dbReference>
<reference evidence="4 5" key="1">
    <citation type="submission" date="2019-09" db="EMBL/GenBank/DDBJ databases">
        <title>NBRP : Genome information of microbial organism related human and environment.</title>
        <authorList>
            <person name="Hattori M."/>
            <person name="Oshima K."/>
            <person name="Inaba H."/>
            <person name="Suda W."/>
            <person name="Sakamoto M."/>
            <person name="Iino T."/>
            <person name="Kitahara M."/>
            <person name="Oshida Y."/>
            <person name="Iida T."/>
            <person name="Kudo T."/>
            <person name="Itoh T."/>
            <person name="Ohkuma M."/>
        </authorList>
    </citation>
    <scope>NUCLEOTIDE SEQUENCE [LARGE SCALE GENOMIC DNA]</scope>
    <source>
        <strain evidence="4 5">Q-1</strain>
    </source>
</reference>
<gene>
    <name evidence="4" type="ORF">JCM17846_24840</name>
</gene>
<dbReference type="Proteomes" id="UP000324996">
    <property type="component" value="Unassembled WGS sequence"/>
</dbReference>
<keyword evidence="4" id="KW-0489">Methyltransferase</keyword>
<proteinExistence type="inferred from homology"/>
<dbReference type="AlphaFoldDB" id="A0A5A7N8Y3"/>
<dbReference type="InterPro" id="IPR029063">
    <property type="entry name" value="SAM-dependent_MTases_sf"/>
</dbReference>
<name>A0A5A7N8Y3_9PROT</name>
<dbReference type="Gene3D" id="3.40.50.150">
    <property type="entry name" value="Vaccinia Virus protein VP39"/>
    <property type="match status" value="1"/>
</dbReference>
<evidence type="ECO:0000256" key="3">
    <source>
        <dbReference type="ARBA" id="ARBA00030757"/>
    </source>
</evidence>
<dbReference type="GO" id="GO:0005737">
    <property type="term" value="C:cytoplasm"/>
    <property type="evidence" value="ECO:0007669"/>
    <property type="project" value="TreeGrafter"/>
</dbReference>
<evidence type="ECO:0000256" key="2">
    <source>
        <dbReference type="ARBA" id="ARBA00013346"/>
    </source>
</evidence>
<dbReference type="RefSeq" id="WP_042082796.1">
    <property type="nucleotide sequence ID" value="NZ_BKCN01000014.1"/>
</dbReference>
<comment type="caution">
    <text evidence="4">The sequence shown here is derived from an EMBL/GenBank/DDBJ whole genome shotgun (WGS) entry which is preliminary data.</text>
</comment>
<dbReference type="SUPFAM" id="SSF53335">
    <property type="entry name" value="S-adenosyl-L-methionine-dependent methyltransferases"/>
    <property type="match status" value="1"/>
</dbReference>
<accession>A0A5A7N8Y3</accession>
<evidence type="ECO:0000313" key="4">
    <source>
        <dbReference type="EMBL" id="GER04802.1"/>
    </source>
</evidence>
<dbReference type="GO" id="GO:0004719">
    <property type="term" value="F:protein-L-isoaspartate (D-aspartate) O-methyltransferase activity"/>
    <property type="evidence" value="ECO:0007669"/>
    <property type="project" value="InterPro"/>
</dbReference>
<dbReference type="EMBL" id="BKCN01000014">
    <property type="protein sequence ID" value="GER04802.1"/>
    <property type="molecule type" value="Genomic_DNA"/>
</dbReference>
<comment type="similarity">
    <text evidence="1">Belongs to the methyltransferase superfamily. L-isoaspartyl/D-aspartyl protein methyltransferase family.</text>
</comment>
<protein>
    <recommendedName>
        <fullName evidence="2">Protein-L-isoaspartate O-methyltransferase</fullName>
    </recommendedName>
    <alternativeName>
        <fullName evidence="3">Protein L-isoaspartyl methyltransferase</fullName>
    </alternativeName>
</protein>
<dbReference type="Pfam" id="PF01135">
    <property type="entry name" value="PCMT"/>
    <property type="match status" value="1"/>
</dbReference>
<evidence type="ECO:0000313" key="5">
    <source>
        <dbReference type="Proteomes" id="UP000324996"/>
    </source>
</evidence>